<dbReference type="AlphaFoldDB" id="A0A0P8BS86"/>
<dbReference type="PANTHER" id="PTHR30383">
    <property type="entry name" value="THIOESTERASE 1/PROTEASE 1/LYSOPHOSPHOLIPASE L1"/>
    <property type="match status" value="1"/>
</dbReference>
<reference evidence="3 5" key="2">
    <citation type="submission" date="2016-08" db="EMBL/GenBank/DDBJ databases">
        <authorList>
            <person name="Varghese N."/>
            <person name="Submissions Spin"/>
        </authorList>
    </citation>
    <scope>NUCLEOTIDE SEQUENCE [LARGE SCALE GENOMIC DNA]</scope>
    <source>
        <strain evidence="3 5">HL-109</strain>
    </source>
</reference>
<organism evidence="2 4">
    <name type="scientific">Saliniramus fredricksonii</name>
    <dbReference type="NCBI Taxonomy" id="1653334"/>
    <lineage>
        <taxon>Bacteria</taxon>
        <taxon>Pseudomonadati</taxon>
        <taxon>Pseudomonadota</taxon>
        <taxon>Alphaproteobacteria</taxon>
        <taxon>Hyphomicrobiales</taxon>
        <taxon>Salinarimonadaceae</taxon>
        <taxon>Saliniramus</taxon>
    </lineage>
</organism>
<dbReference type="STRING" id="1653334.GA0071312_3783"/>
<dbReference type="Gene3D" id="3.40.50.1110">
    <property type="entry name" value="SGNH hydrolase"/>
    <property type="match status" value="1"/>
</dbReference>
<dbReference type="Proteomes" id="UP000050497">
    <property type="component" value="Unassembled WGS sequence"/>
</dbReference>
<comment type="caution">
    <text evidence="2">The sequence shown here is derived from an EMBL/GenBank/DDBJ whole genome shotgun (WGS) entry which is preliminary data.</text>
</comment>
<evidence type="ECO:0000313" key="5">
    <source>
        <dbReference type="Proteomes" id="UP000182800"/>
    </source>
</evidence>
<feature type="compositionally biased region" description="Low complexity" evidence="1">
    <location>
        <begin position="65"/>
        <end position="83"/>
    </location>
</feature>
<evidence type="ECO:0000313" key="4">
    <source>
        <dbReference type="Proteomes" id="UP000050497"/>
    </source>
</evidence>
<keyword evidence="5" id="KW-1185">Reference proteome</keyword>
<dbReference type="Proteomes" id="UP000182800">
    <property type="component" value="Unassembled WGS sequence"/>
</dbReference>
<proteinExistence type="predicted"/>
<dbReference type="InterPro" id="IPR051532">
    <property type="entry name" value="Ester_Hydrolysis_Enzymes"/>
</dbReference>
<evidence type="ECO:0000256" key="1">
    <source>
        <dbReference type="SAM" id="MobiDB-lite"/>
    </source>
</evidence>
<dbReference type="InterPro" id="IPR007407">
    <property type="entry name" value="DUF459"/>
</dbReference>
<dbReference type="EMBL" id="LJSX01000001">
    <property type="protein sequence ID" value="KPQ12552.1"/>
    <property type="molecule type" value="Genomic_DNA"/>
</dbReference>
<gene>
    <name evidence="3" type="ORF">GA0071312_3783</name>
    <name evidence="2" type="ORF">HLUCCO17_00225</name>
</gene>
<dbReference type="Pfam" id="PF04311">
    <property type="entry name" value="DUF459"/>
    <property type="match status" value="1"/>
</dbReference>
<name>A0A0P8BS86_9HYPH</name>
<protein>
    <submittedName>
        <fullName evidence="2">GDSL family lipase</fullName>
    </submittedName>
</protein>
<dbReference type="CDD" id="cd01829">
    <property type="entry name" value="SGNH_hydrolase_peri2"/>
    <property type="match status" value="1"/>
</dbReference>
<sequence length="410" mass="44156">MRMLLSGHGMVRLLPVLLMTLSLLWATLPHGAAAMPANATGIAPATPAQYAFLRLFQRSEPEPVPAQQSRTRPARPAAPAPLRTDPDAEEAASTRIAVFGDSLATNLGQGLQALMEEEEGAEIAVSVQARGSSGLVRDDFFDWPANLARILADAPDFDIAVLQIGLNDRQALRVDGASAAPLSDPWRAEYGQRIDVIAQAFADAGIPLIWVGLPPMQSSRLSTDLAMINEIVRDRLRRSDVIHVDIWKGFVDENDRYSATGPDLSGQPARLRTSDGIHLTKAGAGKAAHFVDIEIQRLITRPRDEIAVARAAIEAADDATARIAAIDMLIRRSLGELPLAPGLLYTARRDPVGPVMPLTRIDVSAQGILLSGNPPLDPATRIITERVLEEGVSPPPVAGRADDFRWPRSP</sequence>
<dbReference type="InterPro" id="IPR036514">
    <property type="entry name" value="SGNH_hydro_sf"/>
</dbReference>
<dbReference type="PANTHER" id="PTHR30383:SF26">
    <property type="entry name" value="SGNH HYDROLASE-TYPE ESTERASE DOMAIN-CONTAINING PROTEIN"/>
    <property type="match status" value="1"/>
</dbReference>
<feature type="region of interest" description="Disordered" evidence="1">
    <location>
        <begin position="61"/>
        <end position="90"/>
    </location>
</feature>
<evidence type="ECO:0000313" key="3">
    <source>
        <dbReference type="EMBL" id="SCC82772.1"/>
    </source>
</evidence>
<dbReference type="GO" id="GO:0004622">
    <property type="term" value="F:phosphatidylcholine lysophospholipase activity"/>
    <property type="evidence" value="ECO:0007669"/>
    <property type="project" value="TreeGrafter"/>
</dbReference>
<accession>A0A0P8BS86</accession>
<evidence type="ECO:0000313" key="2">
    <source>
        <dbReference type="EMBL" id="KPQ12552.1"/>
    </source>
</evidence>
<dbReference type="EMBL" id="FMBM01000003">
    <property type="protein sequence ID" value="SCC82772.1"/>
    <property type="molecule type" value="Genomic_DNA"/>
</dbReference>
<dbReference type="SUPFAM" id="SSF52266">
    <property type="entry name" value="SGNH hydrolase"/>
    <property type="match status" value="1"/>
</dbReference>
<reference evidence="2 4" key="1">
    <citation type="submission" date="2015-09" db="EMBL/GenBank/DDBJ databases">
        <title>Identification and resolution of microdiversity through metagenomic sequencing of parallel consortia.</title>
        <authorList>
            <person name="Nelson W.C."/>
            <person name="Romine M.F."/>
            <person name="Lindemann S.R."/>
        </authorList>
    </citation>
    <scope>NUCLEOTIDE SEQUENCE [LARGE SCALE GENOMIC DNA]</scope>
    <source>
        <strain evidence="2">HL-109</strain>
    </source>
</reference>